<evidence type="ECO:0000256" key="7">
    <source>
        <dbReference type="SAM" id="MobiDB-lite"/>
    </source>
</evidence>
<keyword evidence="4" id="KW-0653">Protein transport</keyword>
<dbReference type="Proteomes" id="UP001630127">
    <property type="component" value="Unassembled WGS sequence"/>
</dbReference>
<name>A0ABD2ZV98_9GENT</name>
<dbReference type="AlphaFoldDB" id="A0ABD2ZV98"/>
<dbReference type="PANTHER" id="PTHR12965:SF0">
    <property type="entry name" value="VACUOLAR PROTEIN SORTING-ASSOCIATED PROTEIN 54"/>
    <property type="match status" value="1"/>
</dbReference>
<evidence type="ECO:0000259" key="8">
    <source>
        <dbReference type="Pfam" id="PF07928"/>
    </source>
</evidence>
<protein>
    <recommendedName>
        <fullName evidence="8">Vacuolar protein sorting-associated protein 54 C-terminal domain-containing protein</fullName>
    </recommendedName>
</protein>
<dbReference type="Pfam" id="PF07928">
    <property type="entry name" value="Vps54"/>
    <property type="match status" value="1"/>
</dbReference>
<evidence type="ECO:0000256" key="1">
    <source>
        <dbReference type="ARBA" id="ARBA00004601"/>
    </source>
</evidence>
<evidence type="ECO:0000313" key="9">
    <source>
        <dbReference type="EMBL" id="KAL3522923.1"/>
    </source>
</evidence>
<dbReference type="InterPro" id="IPR039745">
    <property type="entry name" value="Vps54"/>
</dbReference>
<dbReference type="EMBL" id="JBJUIK010000007">
    <property type="protein sequence ID" value="KAL3522923.1"/>
    <property type="molecule type" value="Genomic_DNA"/>
</dbReference>
<keyword evidence="3" id="KW-0813">Transport</keyword>
<keyword evidence="6" id="KW-0175">Coiled coil</keyword>
<sequence>MDSKPSQSGRFETNLSNHNGKILRNSSSLAKSITDSGIQNLASILNNPHAGKSDYWWSPTSSLPAPEFAPLPSVNSAAVPKLGSEVTKTDFVTYLSSISEHYGRFHDIQQHESLEGQNSHFAGQGEALVACLREVPALYFKEDFKLEDGGTFKAACPFKTTSENLVLQEKLSQYLDTVELHLVKEISLRSSSFYEAQGQLEDLNEKIVEGCSRIRELKETIRLLDSDLVGSARRIQEVNVRRENLIALRNKLILIQYVNQALSTLKLLVASADCAGALDVTFDLQHLLDGNELTGMHCFRNLRDHVAASVDSINSILSAEFLHVSMHEEGSVKGVSIVSRTTASTSMPTNGKEEWVELNEEETSNLRDRLLPVIIGLLRTARVPAVLRIYRDTLTADMKTAFKAAISELLPVLVAKSLGSDFVPGDRMVNTDGGGSSLADKLKSLSSECFLQLLSAIFIVVQAHLVRASEVKKAIEWIMSNRDGHYAANTVAAAIAVGAAAAETTQESDGHASKLFAYTSQVDAGENGATSQSDSSGDFRTDVLRENTEAVVAACDAAHHRWAKLLGVRARIHEKMRLQEFLSVYNLTLEFMNVTEKIGGRLGYSIRGILQSQAKNFVDTQHDSQMMKMKAILEQENWTELDVPDEYQAIVTSLFCLEQDEPSVGTATSNSEMVLDSDGSRVVDSGLSNLVEHVDQIESVETSGDGIGQTKPADIDTSVAQSSDANHRERGRSSCRTLSFKGVGYHMVNCGLILVKMMSEYIDMITYLPAQSPEIGHRLVEILKFFNTRTAQLVLGAGAMQVSGLKSITSKHLALSSQVIGFTYAIIPEIRRILFLKVPETRKALLSLEIDRVTQDYKVHQEEIHSKLVQIMKERLLVHLRGLPQIVESWNRPEDPDSQPSQFARSVIKEVNILQRVLSRTLHDFEVQAIFRQVVVIFHTQISEALSKIDISTPEAKTRLYRDVQSLLRCIRSLPSGNWSDSSPPNWGQLDEFLAERFGKEVEP</sequence>
<organism evidence="9 10">
    <name type="scientific">Cinchona calisaya</name>
    <dbReference type="NCBI Taxonomy" id="153742"/>
    <lineage>
        <taxon>Eukaryota</taxon>
        <taxon>Viridiplantae</taxon>
        <taxon>Streptophyta</taxon>
        <taxon>Embryophyta</taxon>
        <taxon>Tracheophyta</taxon>
        <taxon>Spermatophyta</taxon>
        <taxon>Magnoliopsida</taxon>
        <taxon>eudicotyledons</taxon>
        <taxon>Gunneridae</taxon>
        <taxon>Pentapetalae</taxon>
        <taxon>asterids</taxon>
        <taxon>lamiids</taxon>
        <taxon>Gentianales</taxon>
        <taxon>Rubiaceae</taxon>
        <taxon>Cinchonoideae</taxon>
        <taxon>Cinchoneae</taxon>
        <taxon>Cinchona</taxon>
    </lineage>
</organism>
<reference evidence="9 10" key="1">
    <citation type="submission" date="2024-11" db="EMBL/GenBank/DDBJ databases">
        <title>A near-complete genome assembly of Cinchona calisaya.</title>
        <authorList>
            <person name="Lian D.C."/>
            <person name="Zhao X.W."/>
            <person name="Wei L."/>
        </authorList>
    </citation>
    <scope>NUCLEOTIDE SEQUENCE [LARGE SCALE GENOMIC DNA]</scope>
    <source>
        <tissue evidence="9">Nenye</tissue>
    </source>
</reference>
<feature type="domain" description="Vacuolar protein sorting-associated protein 54 C-terminal" evidence="8">
    <location>
        <begin position="745"/>
        <end position="875"/>
    </location>
</feature>
<dbReference type="PANTHER" id="PTHR12965">
    <property type="entry name" value="VACUOLAR PROTEIN SORTING 54"/>
    <property type="match status" value="1"/>
</dbReference>
<evidence type="ECO:0000256" key="4">
    <source>
        <dbReference type="ARBA" id="ARBA00022927"/>
    </source>
</evidence>
<comment type="caution">
    <text evidence="9">The sequence shown here is derived from an EMBL/GenBank/DDBJ whole genome shotgun (WGS) entry which is preliminary data.</text>
</comment>
<gene>
    <name evidence="9" type="ORF">ACH5RR_015757</name>
</gene>
<keyword evidence="5" id="KW-0333">Golgi apparatus</keyword>
<evidence type="ECO:0000256" key="6">
    <source>
        <dbReference type="ARBA" id="ARBA00023054"/>
    </source>
</evidence>
<comment type="subcellular location">
    <subcellularLocation>
        <location evidence="1">Golgi apparatus</location>
        <location evidence="1">trans-Golgi network</location>
    </subcellularLocation>
</comment>
<dbReference type="InterPro" id="IPR012501">
    <property type="entry name" value="Vps54_C"/>
</dbReference>
<evidence type="ECO:0000256" key="2">
    <source>
        <dbReference type="ARBA" id="ARBA00009150"/>
    </source>
</evidence>
<dbReference type="Gene3D" id="6.10.250.860">
    <property type="match status" value="1"/>
</dbReference>
<evidence type="ECO:0000313" key="10">
    <source>
        <dbReference type="Proteomes" id="UP001630127"/>
    </source>
</evidence>
<comment type="similarity">
    <text evidence="2">Belongs to the VPS54 family.</text>
</comment>
<dbReference type="GO" id="GO:0005794">
    <property type="term" value="C:Golgi apparatus"/>
    <property type="evidence" value="ECO:0007669"/>
    <property type="project" value="UniProtKB-SubCell"/>
</dbReference>
<dbReference type="GO" id="GO:0015031">
    <property type="term" value="P:protein transport"/>
    <property type="evidence" value="ECO:0007669"/>
    <property type="project" value="UniProtKB-KW"/>
</dbReference>
<evidence type="ECO:0000256" key="5">
    <source>
        <dbReference type="ARBA" id="ARBA00023034"/>
    </source>
</evidence>
<accession>A0ABD2ZV98</accession>
<proteinExistence type="inferred from homology"/>
<evidence type="ECO:0000256" key="3">
    <source>
        <dbReference type="ARBA" id="ARBA00022448"/>
    </source>
</evidence>
<keyword evidence="10" id="KW-1185">Reference proteome</keyword>
<feature type="region of interest" description="Disordered" evidence="7">
    <location>
        <begin position="702"/>
        <end position="731"/>
    </location>
</feature>